<keyword evidence="1" id="KW-1185">Reference proteome</keyword>
<protein>
    <submittedName>
        <fullName evidence="2">Uncharacterized protein</fullName>
    </submittedName>
</protein>
<dbReference type="InterPro" id="IPR021109">
    <property type="entry name" value="Peptidase_aspartic_dom_sf"/>
</dbReference>
<sequence>MAKYVRASYVDLRRKEFLNLTQGGKTIAEYEAVFLRLSRRDAGPTGAANWNVKRARMEEPVRAVLVNTIRPQACGDCGKMHLGECWKRSGACVCCGSKEHKIRDCPRWPAQAHVVEQRAVQPVRPARGGPPSGTVNTEAHQQALVNAARHREEGDAPDVITGTFLISDVPYTALIDVGSTHSYVACDISGALGVHFEEIVCGVTVISPLGHSVKVMKLFREVPLETQGRIFCGGLMELLFGEFDLILGMDWLTRHRATLDCVAKRMVLRTIEDNEVMIIGERIDFLSNVVSTLRAEKLMRKGCEAYLAFVNQVQIRDLTMDTVRTVREFRDVFPEELPGLPLNREVELLPEVRRKIFSDCCTIDETVKERGNICLD</sequence>
<dbReference type="Gene3D" id="2.40.70.10">
    <property type="entry name" value="Acid Proteases"/>
    <property type="match status" value="1"/>
</dbReference>
<reference evidence="1" key="1">
    <citation type="journal article" date="2020" name="Nat. Genet.">
        <title>Genomic diversifications of five Gossypium allopolyploid species and their impact on cotton improvement.</title>
        <authorList>
            <person name="Chen Z.J."/>
            <person name="Sreedasyam A."/>
            <person name="Ando A."/>
            <person name="Song Q."/>
            <person name="De Santiago L.M."/>
            <person name="Hulse-Kemp A.M."/>
            <person name="Ding M."/>
            <person name="Ye W."/>
            <person name="Kirkbride R.C."/>
            <person name="Jenkins J."/>
            <person name="Plott C."/>
            <person name="Lovell J."/>
            <person name="Lin Y.M."/>
            <person name="Vaughn R."/>
            <person name="Liu B."/>
            <person name="Simpson S."/>
            <person name="Scheffler B.E."/>
            <person name="Wen L."/>
            <person name="Saski C.A."/>
            <person name="Grover C.E."/>
            <person name="Hu G."/>
            <person name="Conover J.L."/>
            <person name="Carlson J.W."/>
            <person name="Shu S."/>
            <person name="Boston L.B."/>
            <person name="Williams M."/>
            <person name="Peterson D.G."/>
            <person name="McGee K."/>
            <person name="Jones D.C."/>
            <person name="Wendel J.F."/>
            <person name="Stelly D.M."/>
            <person name="Grimwood J."/>
            <person name="Schmutz J."/>
        </authorList>
    </citation>
    <scope>NUCLEOTIDE SEQUENCE [LARGE SCALE GENOMIC DNA]</scope>
    <source>
        <strain evidence="1">cv. TM-1</strain>
    </source>
</reference>
<evidence type="ECO:0000313" key="1">
    <source>
        <dbReference type="Proteomes" id="UP000818029"/>
    </source>
</evidence>
<proteinExistence type="predicted"/>
<dbReference type="Pfam" id="PF08284">
    <property type="entry name" value="RVP_2"/>
    <property type="match status" value="1"/>
</dbReference>
<accession>A0ABM2ZCQ3</accession>
<dbReference type="InterPro" id="IPR032567">
    <property type="entry name" value="RTL1-rel"/>
</dbReference>
<dbReference type="Proteomes" id="UP000818029">
    <property type="component" value="Chromosome A02"/>
</dbReference>
<gene>
    <name evidence="2" type="primary">LOC107952371</name>
</gene>
<dbReference type="CDD" id="cd00303">
    <property type="entry name" value="retropepsin_like"/>
    <property type="match status" value="1"/>
</dbReference>
<dbReference type="SUPFAM" id="SSF50630">
    <property type="entry name" value="Acid proteases"/>
    <property type="match status" value="1"/>
</dbReference>
<dbReference type="RefSeq" id="XP_040939964.1">
    <property type="nucleotide sequence ID" value="XM_041084030.1"/>
</dbReference>
<evidence type="ECO:0000313" key="2">
    <source>
        <dbReference type="RefSeq" id="XP_040939964.1"/>
    </source>
</evidence>
<dbReference type="PANTHER" id="PTHR15503:SF45">
    <property type="entry name" value="RNA-DIRECTED DNA POLYMERASE HOMOLOG"/>
    <property type="match status" value="1"/>
</dbReference>
<dbReference type="PANTHER" id="PTHR15503">
    <property type="entry name" value="LDOC1 RELATED"/>
    <property type="match status" value="1"/>
</dbReference>
<name>A0ABM2ZCQ3_GOSHI</name>
<organism evidence="1 2">
    <name type="scientific">Gossypium hirsutum</name>
    <name type="common">Upland cotton</name>
    <name type="synonym">Gossypium mexicanum</name>
    <dbReference type="NCBI Taxonomy" id="3635"/>
    <lineage>
        <taxon>Eukaryota</taxon>
        <taxon>Viridiplantae</taxon>
        <taxon>Streptophyta</taxon>
        <taxon>Embryophyta</taxon>
        <taxon>Tracheophyta</taxon>
        <taxon>Spermatophyta</taxon>
        <taxon>Magnoliopsida</taxon>
        <taxon>eudicotyledons</taxon>
        <taxon>Gunneridae</taxon>
        <taxon>Pentapetalae</taxon>
        <taxon>rosids</taxon>
        <taxon>malvids</taxon>
        <taxon>Malvales</taxon>
        <taxon>Malvaceae</taxon>
        <taxon>Malvoideae</taxon>
        <taxon>Gossypium</taxon>
    </lineage>
</organism>
<reference evidence="2" key="2">
    <citation type="submission" date="2025-08" db="UniProtKB">
        <authorList>
            <consortium name="RefSeq"/>
        </authorList>
    </citation>
    <scope>IDENTIFICATION</scope>
</reference>
<dbReference type="GeneID" id="107952371"/>